<dbReference type="EMBL" id="CAFBMT010000005">
    <property type="protein sequence ID" value="CAB4927125.1"/>
    <property type="molecule type" value="Genomic_DNA"/>
</dbReference>
<dbReference type="NCBIfam" id="TIGR00526">
    <property type="entry name" value="folB_dom"/>
    <property type="match status" value="1"/>
</dbReference>
<dbReference type="GO" id="GO:0016301">
    <property type="term" value="F:kinase activity"/>
    <property type="evidence" value="ECO:0007669"/>
    <property type="project" value="UniProtKB-KW"/>
</dbReference>
<gene>
    <name evidence="11" type="ORF">UFOPK2656_02185</name>
    <name evidence="12" type="ORF">UFOPK3099_01175</name>
    <name evidence="13" type="ORF">UFOPK3267_00394</name>
    <name evidence="14" type="ORF">UFOPK3651_01242</name>
    <name evidence="15" type="ORF">UFOPK3931_02685</name>
    <name evidence="10" type="ORF">UFOPK4189_01057</name>
</gene>
<dbReference type="PANTHER" id="PTHR43071:SF1">
    <property type="entry name" value="2-AMINO-4-HYDROXY-6-HYDROXYMETHYLDIHYDROPTERIDINE PYROPHOSPHOKINASE"/>
    <property type="match status" value="1"/>
</dbReference>
<dbReference type="EMBL" id="CAFBOL010000099">
    <property type="protein sequence ID" value="CAB5008730.1"/>
    <property type="molecule type" value="Genomic_DNA"/>
</dbReference>
<reference evidence="12" key="1">
    <citation type="submission" date="2020-05" db="EMBL/GenBank/DDBJ databases">
        <authorList>
            <person name="Chiriac C."/>
            <person name="Salcher M."/>
            <person name="Ghai R."/>
            <person name="Kavagutti S V."/>
        </authorList>
    </citation>
    <scope>NUCLEOTIDE SEQUENCE</scope>
</reference>
<dbReference type="GO" id="GO:0046654">
    <property type="term" value="P:tetrahydrofolate biosynthetic process"/>
    <property type="evidence" value="ECO:0007669"/>
    <property type="project" value="UniProtKB-UniPathway"/>
</dbReference>
<dbReference type="EMBL" id="CAFAAV010000076">
    <property type="protein sequence ID" value="CAB4817433.1"/>
    <property type="molecule type" value="Genomic_DNA"/>
</dbReference>
<proteinExistence type="inferred from homology"/>
<dbReference type="Pfam" id="PF01288">
    <property type="entry name" value="HPPK"/>
    <property type="match status" value="1"/>
</dbReference>
<dbReference type="EMBL" id="CAESGF010000005">
    <property type="protein sequence ID" value="CAB4363275.1"/>
    <property type="molecule type" value="Genomic_DNA"/>
</dbReference>
<dbReference type="Gene3D" id="3.30.1130.10">
    <property type="match status" value="1"/>
</dbReference>
<evidence type="ECO:0000259" key="9">
    <source>
        <dbReference type="PROSITE" id="PS00794"/>
    </source>
</evidence>
<dbReference type="PANTHER" id="PTHR43071">
    <property type="entry name" value="2-AMINO-4-HYDROXY-6-HYDROXYMETHYLDIHYDROPTERIDINE PYROPHOSPHOKINASE"/>
    <property type="match status" value="1"/>
</dbReference>
<name>A0A6J6ZAH3_9ZZZZ</name>
<dbReference type="GO" id="GO:0004150">
    <property type="term" value="F:dihydroneopterin aldolase activity"/>
    <property type="evidence" value="ECO:0007669"/>
    <property type="project" value="InterPro"/>
</dbReference>
<dbReference type="SMART" id="SM00905">
    <property type="entry name" value="FolB"/>
    <property type="match status" value="1"/>
</dbReference>
<keyword evidence="6" id="KW-0418">Kinase</keyword>
<evidence type="ECO:0000256" key="2">
    <source>
        <dbReference type="ARBA" id="ARBA00009640"/>
    </source>
</evidence>
<evidence type="ECO:0000313" key="14">
    <source>
        <dbReference type="EMBL" id="CAB4927125.1"/>
    </source>
</evidence>
<dbReference type="CDD" id="cd00534">
    <property type="entry name" value="DHNA_DHNTPE"/>
    <property type="match status" value="1"/>
</dbReference>
<keyword evidence="7" id="KW-0067">ATP-binding</keyword>
<comment type="similarity">
    <text evidence="2">In the N-terminal section; belongs to the DHNA family.</text>
</comment>
<feature type="domain" description="7,8-dihydro-6-hydroxymethylpterin-pyrophosphokinase" evidence="9">
    <location>
        <begin position="211"/>
        <end position="222"/>
    </location>
</feature>
<keyword evidence="4" id="KW-0808">Transferase</keyword>
<evidence type="ECO:0000313" key="13">
    <source>
        <dbReference type="EMBL" id="CAB4847044.1"/>
    </source>
</evidence>
<dbReference type="AlphaFoldDB" id="A0A6J6ZAH3"/>
<dbReference type="Pfam" id="PF02152">
    <property type="entry name" value="FolB"/>
    <property type="match status" value="1"/>
</dbReference>
<protein>
    <recommendedName>
        <fullName evidence="3">2-amino-4-hydroxy-6-hydroxymethyldihydropteridine diphosphokinase</fullName>
        <ecNumber evidence="3">2.7.6.3</ecNumber>
    </recommendedName>
</protein>
<dbReference type="InterPro" id="IPR035907">
    <property type="entry name" value="Hppk_sf"/>
</dbReference>
<dbReference type="EMBL" id="CAFBIY010000013">
    <property type="protein sequence ID" value="CAB4847044.1"/>
    <property type="molecule type" value="Genomic_DNA"/>
</dbReference>
<evidence type="ECO:0000256" key="4">
    <source>
        <dbReference type="ARBA" id="ARBA00022679"/>
    </source>
</evidence>
<evidence type="ECO:0000256" key="6">
    <source>
        <dbReference type="ARBA" id="ARBA00022777"/>
    </source>
</evidence>
<dbReference type="SUPFAM" id="SSF55620">
    <property type="entry name" value="Tetrahydrobiopterin biosynthesis enzymes-like"/>
    <property type="match status" value="1"/>
</dbReference>
<evidence type="ECO:0000313" key="15">
    <source>
        <dbReference type="EMBL" id="CAB5008730.1"/>
    </source>
</evidence>
<dbReference type="InterPro" id="IPR006157">
    <property type="entry name" value="FolB_dom"/>
</dbReference>
<dbReference type="NCBIfam" id="TIGR00525">
    <property type="entry name" value="folB"/>
    <property type="match status" value="1"/>
</dbReference>
<evidence type="ECO:0000256" key="8">
    <source>
        <dbReference type="ARBA" id="ARBA00022909"/>
    </source>
</evidence>
<dbReference type="NCBIfam" id="TIGR01498">
    <property type="entry name" value="folK"/>
    <property type="match status" value="1"/>
</dbReference>
<dbReference type="SUPFAM" id="SSF55083">
    <property type="entry name" value="6-hydroxymethyl-7,8-dihydropterin pyrophosphokinase, HPPK"/>
    <property type="match status" value="1"/>
</dbReference>
<dbReference type="CDD" id="cd00483">
    <property type="entry name" value="HPPK"/>
    <property type="match status" value="1"/>
</dbReference>
<dbReference type="InterPro" id="IPR006156">
    <property type="entry name" value="Dihydroneopterin_aldolase"/>
</dbReference>
<dbReference type="EC" id="2.7.6.3" evidence="3"/>
<evidence type="ECO:0000313" key="11">
    <source>
        <dbReference type="EMBL" id="CAB4732000.1"/>
    </source>
</evidence>
<keyword evidence="8" id="KW-0289">Folate biosynthesis</keyword>
<evidence type="ECO:0000313" key="12">
    <source>
        <dbReference type="EMBL" id="CAB4817433.1"/>
    </source>
</evidence>
<dbReference type="GO" id="GO:0005524">
    <property type="term" value="F:ATP binding"/>
    <property type="evidence" value="ECO:0007669"/>
    <property type="project" value="UniProtKB-KW"/>
</dbReference>
<dbReference type="GO" id="GO:0003848">
    <property type="term" value="F:2-amino-4-hydroxy-6-hydroxymethyldihydropteridine diphosphokinase activity"/>
    <property type="evidence" value="ECO:0007669"/>
    <property type="project" value="UniProtKB-EC"/>
</dbReference>
<dbReference type="InterPro" id="IPR000550">
    <property type="entry name" value="Hppk"/>
</dbReference>
<evidence type="ECO:0000256" key="3">
    <source>
        <dbReference type="ARBA" id="ARBA00013253"/>
    </source>
</evidence>
<dbReference type="InterPro" id="IPR043133">
    <property type="entry name" value="GTP-CH-I_C/QueF"/>
</dbReference>
<evidence type="ECO:0000313" key="10">
    <source>
        <dbReference type="EMBL" id="CAB4363275.1"/>
    </source>
</evidence>
<dbReference type="EMBL" id="CAEZYF010000014">
    <property type="protein sequence ID" value="CAB4732000.1"/>
    <property type="molecule type" value="Genomic_DNA"/>
</dbReference>
<evidence type="ECO:0000256" key="5">
    <source>
        <dbReference type="ARBA" id="ARBA00022741"/>
    </source>
</evidence>
<evidence type="ECO:0000256" key="1">
    <source>
        <dbReference type="ARBA" id="ARBA00005051"/>
    </source>
</evidence>
<keyword evidence="5" id="KW-0547">Nucleotide-binding</keyword>
<comment type="pathway">
    <text evidence="1">Cofactor biosynthesis; tetrahydrofolate biosynthesis; 2-amino-4-hydroxy-6-hydroxymethyl-7,8-dihydropteridine diphosphate from 7,8-dihydroneopterin triphosphate: step 4/4.</text>
</comment>
<dbReference type="PROSITE" id="PS00794">
    <property type="entry name" value="HPPK"/>
    <property type="match status" value="1"/>
</dbReference>
<dbReference type="UniPathway" id="UPA00077">
    <property type="reaction ID" value="UER00155"/>
</dbReference>
<evidence type="ECO:0000256" key="7">
    <source>
        <dbReference type="ARBA" id="ARBA00022840"/>
    </source>
</evidence>
<organism evidence="12">
    <name type="scientific">freshwater metagenome</name>
    <dbReference type="NCBI Taxonomy" id="449393"/>
    <lineage>
        <taxon>unclassified sequences</taxon>
        <taxon>metagenomes</taxon>
        <taxon>ecological metagenomes</taxon>
    </lineage>
</organism>
<sequence length="280" mass="31373">MDRILIDDLRVMTVIGALPHEREIAQPIRIDLSIGVDLHEAGRSDELNATVHYGLVCERITEMARESKDILLERLAAKVADVVLEFDLVDEVEVKVTKLRPPVPEAVESTAVIITRTRAEAAAPPLVSHTAYIALGSNLGDRERYLRFAVRELGNVVSMSQVFETAPVGGPEDQGAYLNMVVQIETPIDPYALIRRCQRIEANALRQRIVHWGPRTLDVDVLFYDDVRITSEHLTLPHPRIFERRFVLAPLSEVAPQLCPADWEATLPPSDIYPRGPLNL</sequence>
<dbReference type="GO" id="GO:0046656">
    <property type="term" value="P:folic acid biosynthetic process"/>
    <property type="evidence" value="ECO:0007669"/>
    <property type="project" value="UniProtKB-KW"/>
</dbReference>
<dbReference type="Gene3D" id="3.30.70.560">
    <property type="entry name" value="7,8-Dihydro-6-hydroxymethylpterin-pyrophosphokinase HPPK"/>
    <property type="match status" value="1"/>
</dbReference>
<accession>A0A6J6ZAH3</accession>